<name>A0A654U3D4_MYCTX</name>
<proteinExistence type="predicted"/>
<reference evidence="2 3" key="1">
    <citation type="submission" date="2015-03" db="EMBL/GenBank/DDBJ databases">
        <authorList>
            <consortium name="Pathogen Informatics"/>
        </authorList>
    </citation>
    <scope>NUCLEOTIDE SEQUENCE [LARGE SCALE GENOMIC DNA]</scope>
    <source>
        <strain evidence="2 3">C09601061</strain>
    </source>
</reference>
<protein>
    <submittedName>
        <fullName evidence="2">Uncharacterized protein</fullName>
    </submittedName>
</protein>
<feature type="compositionally biased region" description="Low complexity" evidence="1">
    <location>
        <begin position="78"/>
        <end position="91"/>
    </location>
</feature>
<evidence type="ECO:0000313" key="3">
    <source>
        <dbReference type="Proteomes" id="UP000046680"/>
    </source>
</evidence>
<sequence>MLCSAADLALKSLARFSLCCCSASSAFRCTVSASARLSPRRGTRSTTLEPRRPDSQLASSSALDGKQGTSTSRGTGLADSSAASSNAAWSP</sequence>
<feature type="compositionally biased region" description="Polar residues" evidence="1">
    <location>
        <begin position="56"/>
        <end position="74"/>
    </location>
</feature>
<dbReference type="EMBL" id="CGCX01001179">
    <property type="protein sequence ID" value="CFR90127.1"/>
    <property type="molecule type" value="Genomic_DNA"/>
</dbReference>
<accession>A0A654U3D4</accession>
<evidence type="ECO:0000256" key="1">
    <source>
        <dbReference type="SAM" id="MobiDB-lite"/>
    </source>
</evidence>
<dbReference type="AlphaFoldDB" id="A0A654U3D4"/>
<organism evidence="2 3">
    <name type="scientific">Mycobacterium tuberculosis</name>
    <dbReference type="NCBI Taxonomy" id="1773"/>
    <lineage>
        <taxon>Bacteria</taxon>
        <taxon>Bacillati</taxon>
        <taxon>Actinomycetota</taxon>
        <taxon>Actinomycetes</taxon>
        <taxon>Mycobacteriales</taxon>
        <taxon>Mycobacteriaceae</taxon>
        <taxon>Mycobacterium</taxon>
        <taxon>Mycobacterium tuberculosis complex</taxon>
    </lineage>
</organism>
<gene>
    <name evidence="2" type="ORF">ERS007657_02819</name>
</gene>
<feature type="region of interest" description="Disordered" evidence="1">
    <location>
        <begin position="35"/>
        <end position="91"/>
    </location>
</feature>
<evidence type="ECO:0000313" key="2">
    <source>
        <dbReference type="EMBL" id="CFR90127.1"/>
    </source>
</evidence>
<dbReference type="Proteomes" id="UP000046680">
    <property type="component" value="Unassembled WGS sequence"/>
</dbReference>